<dbReference type="NCBIfam" id="TIGR02293">
    <property type="entry name" value="TAS_TIGR02293"/>
    <property type="match status" value="1"/>
</dbReference>
<dbReference type="AlphaFoldDB" id="A0A1I9WJM0"/>
<proteinExistence type="predicted"/>
<evidence type="ECO:0000313" key="3">
    <source>
        <dbReference type="EMBL" id="APA32339.1"/>
    </source>
</evidence>
<evidence type="ECO:0000259" key="1">
    <source>
        <dbReference type="Pfam" id="PF09722"/>
    </source>
</evidence>
<dbReference type="Pfam" id="PF20432">
    <property type="entry name" value="Xre-like-HTH"/>
    <property type="match status" value="1"/>
</dbReference>
<geneLocation type="plasmid" evidence="3">
    <name>pPFL</name>
</geneLocation>
<protein>
    <submittedName>
        <fullName evidence="3">Uncharacterized protein</fullName>
    </submittedName>
</protein>
<dbReference type="RefSeq" id="WP_010657453.1">
    <property type="nucleotide sequence ID" value="NZ_KX353852.1"/>
</dbReference>
<dbReference type="InterPro" id="IPR024467">
    <property type="entry name" value="Xre/MbcA/ParS-like_toxin-bd"/>
</dbReference>
<dbReference type="GO" id="GO:0003677">
    <property type="term" value="F:DNA binding"/>
    <property type="evidence" value="ECO:0007669"/>
    <property type="project" value="InterPro"/>
</dbReference>
<name>A0A1I9WJM0_PSEFR</name>
<reference evidence="3" key="1">
    <citation type="submission" date="2016-06" db="EMBL/GenBank/DDBJ databases">
        <title>Sequence analysis of three plasmids from Pseudomonas fragi A22, a psychrophile isolated from soil sample around Arcitc Ocean.</title>
        <authorList>
            <person name="Sun Y."/>
            <person name="Zhai R."/>
            <person name="Jiang Y."/>
            <person name="Jiang Y."/>
            <person name="Shao W."/>
        </authorList>
    </citation>
    <scope>NUCLEOTIDE SEQUENCE</scope>
    <source>
        <strain evidence="3">A22</strain>
        <plasmid evidence="3">pPFL</plasmid>
    </source>
</reference>
<evidence type="ECO:0000259" key="2">
    <source>
        <dbReference type="Pfam" id="PF20432"/>
    </source>
</evidence>
<accession>A0A1I9WJM0</accession>
<sequence length="148" mass="16352">MNTSIAAQQFLIEAFWSFSSQVHGLKESERLQQIKTGLSPELVDAMRATFGLSDTHLATLLNMSLSTLKRRNLQPNTLDSVASERLDRIALIGQLALEIFESRETATHWMSAPNRSLGHSIPLILCSTELGAIQVRRVLHALEWGGAA</sequence>
<organism evidence="3">
    <name type="scientific">Pseudomonas fragi</name>
    <dbReference type="NCBI Taxonomy" id="296"/>
    <lineage>
        <taxon>Bacteria</taxon>
        <taxon>Pseudomonadati</taxon>
        <taxon>Pseudomonadota</taxon>
        <taxon>Gammaproteobacteria</taxon>
        <taxon>Pseudomonadales</taxon>
        <taxon>Pseudomonadaceae</taxon>
        <taxon>Pseudomonas</taxon>
    </lineage>
</organism>
<feature type="domain" description="Antitoxin Xre-like helix-turn-helix" evidence="2">
    <location>
        <begin position="29"/>
        <end position="90"/>
    </location>
</feature>
<dbReference type="InterPro" id="IPR011979">
    <property type="entry name" value="Antitox_Xre"/>
</dbReference>
<feature type="domain" description="Antitoxin Xre/MbcA/ParS-like toxin-binding" evidence="1">
    <location>
        <begin position="96"/>
        <end position="145"/>
    </location>
</feature>
<dbReference type="Pfam" id="PF09722">
    <property type="entry name" value="Xre_MbcA_ParS_C"/>
    <property type="match status" value="1"/>
</dbReference>
<keyword evidence="3" id="KW-0614">Plasmid</keyword>
<dbReference type="InterPro" id="IPR046847">
    <property type="entry name" value="Xre-like_HTH"/>
</dbReference>
<dbReference type="EMBL" id="KX353852">
    <property type="protein sequence ID" value="APA32339.1"/>
    <property type="molecule type" value="Genomic_DNA"/>
</dbReference>